<evidence type="ECO:0000313" key="2">
    <source>
        <dbReference type="Proteomes" id="UP000324222"/>
    </source>
</evidence>
<gene>
    <name evidence="1" type="ORF">E2C01_011283</name>
</gene>
<proteinExistence type="predicted"/>
<comment type="caution">
    <text evidence="1">The sequence shown here is derived from an EMBL/GenBank/DDBJ whole genome shotgun (WGS) entry which is preliminary data.</text>
</comment>
<reference evidence="1 2" key="1">
    <citation type="submission" date="2019-05" db="EMBL/GenBank/DDBJ databases">
        <title>Another draft genome of Portunus trituberculatus and its Hox gene families provides insights of decapod evolution.</title>
        <authorList>
            <person name="Jeong J.-H."/>
            <person name="Song I."/>
            <person name="Kim S."/>
            <person name="Choi T."/>
            <person name="Kim D."/>
            <person name="Ryu S."/>
            <person name="Kim W."/>
        </authorList>
    </citation>
    <scope>NUCLEOTIDE SEQUENCE [LARGE SCALE GENOMIC DNA]</scope>
    <source>
        <tissue evidence="1">Muscle</tissue>
    </source>
</reference>
<protein>
    <submittedName>
        <fullName evidence="1">Uncharacterized protein</fullName>
    </submittedName>
</protein>
<evidence type="ECO:0000313" key="1">
    <source>
        <dbReference type="EMBL" id="MPC18401.1"/>
    </source>
</evidence>
<keyword evidence="2" id="KW-1185">Reference proteome</keyword>
<accession>A0A5B7DAN3</accession>
<sequence length="12" mass="1393">MSRMSRVSSRPV</sequence>
<name>A0A5B7DAN3_PORTR</name>
<dbReference type="Proteomes" id="UP000324222">
    <property type="component" value="Unassembled WGS sequence"/>
</dbReference>
<organism evidence="1 2">
    <name type="scientific">Portunus trituberculatus</name>
    <name type="common">Swimming crab</name>
    <name type="synonym">Neptunus trituberculatus</name>
    <dbReference type="NCBI Taxonomy" id="210409"/>
    <lineage>
        <taxon>Eukaryota</taxon>
        <taxon>Metazoa</taxon>
        <taxon>Ecdysozoa</taxon>
        <taxon>Arthropoda</taxon>
        <taxon>Crustacea</taxon>
        <taxon>Multicrustacea</taxon>
        <taxon>Malacostraca</taxon>
        <taxon>Eumalacostraca</taxon>
        <taxon>Eucarida</taxon>
        <taxon>Decapoda</taxon>
        <taxon>Pleocyemata</taxon>
        <taxon>Brachyura</taxon>
        <taxon>Eubrachyura</taxon>
        <taxon>Portunoidea</taxon>
        <taxon>Portunidae</taxon>
        <taxon>Portuninae</taxon>
        <taxon>Portunus</taxon>
    </lineage>
</organism>
<dbReference type="EMBL" id="VSRR010000676">
    <property type="protein sequence ID" value="MPC18401.1"/>
    <property type="molecule type" value="Genomic_DNA"/>
</dbReference>